<feature type="region of interest" description="Disordered" evidence="1">
    <location>
        <begin position="863"/>
        <end position="886"/>
    </location>
</feature>
<feature type="compositionally biased region" description="Polar residues" evidence="1">
    <location>
        <begin position="1011"/>
        <end position="1021"/>
    </location>
</feature>
<proteinExistence type="predicted"/>
<feature type="compositionally biased region" description="Basic and acidic residues" evidence="1">
    <location>
        <begin position="998"/>
        <end position="1010"/>
    </location>
</feature>
<dbReference type="RefSeq" id="WP_265283450.1">
    <property type="nucleotide sequence ID" value="NZ_QZCW01000007.1"/>
</dbReference>
<organism evidence="4 5">
    <name type="scientific">Verminephrobacter aporrectodeae subsp. tuberculatae</name>
    <dbReference type="NCBI Taxonomy" id="1110392"/>
    <lineage>
        <taxon>Bacteria</taxon>
        <taxon>Pseudomonadati</taxon>
        <taxon>Pseudomonadota</taxon>
        <taxon>Betaproteobacteria</taxon>
        <taxon>Burkholderiales</taxon>
        <taxon>Comamonadaceae</taxon>
        <taxon>Verminephrobacter</taxon>
    </lineage>
</organism>
<feature type="region of interest" description="Disordered" evidence="1">
    <location>
        <begin position="639"/>
        <end position="662"/>
    </location>
</feature>
<keyword evidence="5" id="KW-1185">Reference proteome</keyword>
<keyword evidence="2" id="KW-0812">Transmembrane</keyword>
<evidence type="ECO:0000313" key="5">
    <source>
        <dbReference type="Proteomes" id="UP001208935"/>
    </source>
</evidence>
<feature type="region of interest" description="Disordered" evidence="1">
    <location>
        <begin position="988"/>
        <end position="1021"/>
    </location>
</feature>
<feature type="region of interest" description="Disordered" evidence="1">
    <location>
        <begin position="559"/>
        <end position="587"/>
    </location>
</feature>
<sequence length="1021" mass="108957">MDIEIQTYWNVETLYYVFNAVASMMAGAGFSGLLKLVFLFAIAIGMFGYMNKQLEMAKWFIHALAFVTVLNLPIARVALTDKTGLEPPRVVDNVPFALAVTAQTTNLVFGALTNTYETVFGVPEDLGLQKGDVGFGHRILKQVNSATIRDPGLRSDLMQFIKECTLYDLKDGEITPQQIVGGTDTWNTIFNNTSPARFVTHKTLTNAPTTDTCTNVATILKEKVNTAVTASQAFYGKQAFTRASSDAIATNMFVSAVGTSYDWILNNSSNASDAMKQSMFNNIWKEAGTELPALLNDPARVAEVNALAGAAQAARQADGSNSTLSLLAQETLPHMRNWIEAIIYALFPVVVVLMVVSSTEGAKKIIGGYMMSLAWIGLWPILFAVINHLSLMHLRYKARALELAAGVPFQLTDAFDATLTNEQAAIGYMVVLVPFIAGAIIKMGQGGFMGVADRMMTGFASAGTAVGASNASGNVNMGQAGLDTASVNTTSMNKHDSNIGLQGGGATIGRGDGSTAVMAASGAVALQQFQNRMLTQMNMDHRLEAGRNIEAHRTNITSEGDQLARRHGDSSSLTDVKGHDTTRGQYQNNGVVASRGSEGGYGGQHVTGQNLDRNIREASSFRTAAGANEQLQLNMRLGVGRGNSTGGAAPGAGGAGSAPNPREEKRIADAMKQGGANPQQIDQALKNYRGGKGGSQPSGSLISAGFGLGLGYNGAKNYHAEHGRDRSVDTVHGSQEAARTERTFAERGSRTEQAGTGNQSAQNDRHGRDAALTNVDEVSRVRDVSDRREFGTGDRANRSESNTFATHRDLMADPYLFEKVAGRNGMTAMRFANQSENRIMDMVQDYVSEKGVVQQATTMPKQTFAGENLPTTKGDLEKQSAKDRSGIPQDIQGVHKKKVAQTGYGETTPLDVDTSAPSIISESRGDVQGQLDPKDKGSIPARTGALDENVNAWASPDKAIGAGRANPAAVNEDNMLRDGKDTIQKAWDKVTGGDGTADGEKLNDNMKRETSASVQINNGNK</sequence>
<feature type="transmembrane region" description="Helical" evidence="2">
    <location>
        <begin position="425"/>
        <end position="444"/>
    </location>
</feature>
<feature type="transmembrane region" description="Helical" evidence="2">
    <location>
        <begin position="20"/>
        <end position="47"/>
    </location>
</feature>
<feature type="region of interest" description="Disordered" evidence="1">
    <location>
        <begin position="723"/>
        <end position="802"/>
    </location>
</feature>
<accession>A0ABT3KZA9</accession>
<evidence type="ECO:0000313" key="4">
    <source>
        <dbReference type="EMBL" id="MCW5323664.1"/>
    </source>
</evidence>
<dbReference type="EMBL" id="QZCW01000007">
    <property type="protein sequence ID" value="MCW5323664.1"/>
    <property type="molecule type" value="Genomic_DNA"/>
</dbReference>
<dbReference type="Pfam" id="PF07916">
    <property type="entry name" value="TraG_N"/>
    <property type="match status" value="1"/>
</dbReference>
<comment type="caution">
    <text evidence="4">The sequence shown here is derived from an EMBL/GenBank/DDBJ whole genome shotgun (WGS) entry which is preliminary data.</text>
</comment>
<feature type="transmembrane region" description="Helical" evidence="2">
    <location>
        <begin position="338"/>
        <end position="356"/>
    </location>
</feature>
<feature type="compositionally biased region" description="Gly residues" evidence="1">
    <location>
        <begin position="639"/>
        <end position="656"/>
    </location>
</feature>
<name>A0ABT3KZA9_9BURK</name>
<gene>
    <name evidence="4" type="ORF">D5039_21720</name>
</gene>
<evidence type="ECO:0000259" key="3">
    <source>
        <dbReference type="Pfam" id="PF07916"/>
    </source>
</evidence>
<feature type="transmembrane region" description="Helical" evidence="2">
    <location>
        <begin position="59"/>
        <end position="79"/>
    </location>
</feature>
<keyword evidence="2" id="KW-1133">Transmembrane helix</keyword>
<feature type="compositionally biased region" description="Polar residues" evidence="1">
    <location>
        <begin position="751"/>
        <end position="762"/>
    </location>
</feature>
<feature type="compositionally biased region" description="Basic and acidic residues" evidence="1">
    <location>
        <begin position="777"/>
        <end position="798"/>
    </location>
</feature>
<reference evidence="5" key="1">
    <citation type="submission" date="2023-07" db="EMBL/GenBank/DDBJ databases">
        <title>Verminephrobacter genomes.</title>
        <authorList>
            <person name="Lund M.B."/>
        </authorList>
    </citation>
    <scope>NUCLEOTIDE SEQUENCE [LARGE SCALE GENOMIC DNA]</scope>
    <source>
        <strain evidence="5">AtM5-05</strain>
    </source>
</reference>
<dbReference type="Proteomes" id="UP001208935">
    <property type="component" value="Unassembled WGS sequence"/>
</dbReference>
<feature type="domain" description="TraG N-terminal Proteobacteria" evidence="3">
    <location>
        <begin position="4"/>
        <end position="457"/>
    </location>
</feature>
<evidence type="ECO:0000256" key="1">
    <source>
        <dbReference type="SAM" id="MobiDB-lite"/>
    </source>
</evidence>
<feature type="compositionally biased region" description="Basic and acidic residues" evidence="1">
    <location>
        <begin position="874"/>
        <end position="885"/>
    </location>
</feature>
<protein>
    <submittedName>
        <fullName evidence="4">Conjugal transfer protein TraG</fullName>
    </submittedName>
</protein>
<feature type="compositionally biased region" description="Basic and acidic residues" evidence="1">
    <location>
        <begin position="738"/>
        <end position="750"/>
    </location>
</feature>
<evidence type="ECO:0000256" key="2">
    <source>
        <dbReference type="SAM" id="Phobius"/>
    </source>
</evidence>
<dbReference type="InterPro" id="IPR012931">
    <property type="entry name" value="TraG_N_Proteobacteria"/>
</dbReference>
<keyword evidence="2" id="KW-0472">Membrane</keyword>
<feature type="transmembrane region" description="Helical" evidence="2">
    <location>
        <begin position="368"/>
        <end position="386"/>
    </location>
</feature>